<dbReference type="Gene3D" id="3.40.630.30">
    <property type="match status" value="1"/>
</dbReference>
<dbReference type="InterPro" id="IPR016181">
    <property type="entry name" value="Acyl_CoA_acyltransferase"/>
</dbReference>
<keyword evidence="1 4" id="KW-0808">Transferase</keyword>
<dbReference type="SUPFAM" id="SSF55729">
    <property type="entry name" value="Acyl-CoA N-acyltransferases (Nat)"/>
    <property type="match status" value="1"/>
</dbReference>
<protein>
    <submittedName>
        <fullName evidence="4">GNAT family N-acetyltransferase</fullName>
    </submittedName>
</protein>
<dbReference type="EMBL" id="QFZK01000006">
    <property type="protein sequence ID" value="RFO96754.1"/>
    <property type="molecule type" value="Genomic_DNA"/>
</dbReference>
<feature type="domain" description="N-acetyltransferase" evidence="3">
    <location>
        <begin position="7"/>
        <end position="174"/>
    </location>
</feature>
<dbReference type="InterPro" id="IPR050832">
    <property type="entry name" value="Bact_Acetyltransf"/>
</dbReference>
<keyword evidence="5" id="KW-1185">Reference proteome</keyword>
<dbReference type="Proteomes" id="UP000260665">
    <property type="component" value="Unassembled WGS sequence"/>
</dbReference>
<comment type="caution">
    <text evidence="4">The sequence shown here is derived from an EMBL/GenBank/DDBJ whole genome shotgun (WGS) entry which is preliminary data.</text>
</comment>
<sequence>MSSTTTLHVRPATLRDAKQIAELHNATVRDAFKTIAIDTPIPVVPVDKRQAYWREAIEYSEPQVHVAIDDDKIVGFVGFDRSRDKGTPPTMGEIWAIYVATSHWGRGVGLALWDAAREGLQEEGCAKVSIWLPIANDRAVRFFELAGLKREMSSAKTIAVGGVKIEEIRLSRTL</sequence>
<proteinExistence type="predicted"/>
<keyword evidence="2" id="KW-0012">Acyltransferase</keyword>
<evidence type="ECO:0000313" key="5">
    <source>
        <dbReference type="Proteomes" id="UP000260665"/>
    </source>
</evidence>
<accession>A0A3E1RBL7</accession>
<evidence type="ECO:0000256" key="2">
    <source>
        <dbReference type="ARBA" id="ARBA00023315"/>
    </source>
</evidence>
<organism evidence="4 5">
    <name type="scientific">Rhodoferax lacus</name>
    <dbReference type="NCBI Taxonomy" id="2184758"/>
    <lineage>
        <taxon>Bacteria</taxon>
        <taxon>Pseudomonadati</taxon>
        <taxon>Pseudomonadota</taxon>
        <taxon>Betaproteobacteria</taxon>
        <taxon>Burkholderiales</taxon>
        <taxon>Comamonadaceae</taxon>
        <taxon>Rhodoferax</taxon>
    </lineage>
</organism>
<dbReference type="InterPro" id="IPR000182">
    <property type="entry name" value="GNAT_dom"/>
</dbReference>
<dbReference type="Pfam" id="PF00583">
    <property type="entry name" value="Acetyltransf_1"/>
    <property type="match status" value="1"/>
</dbReference>
<reference evidence="4 5" key="1">
    <citation type="submission" date="2018-05" db="EMBL/GenBank/DDBJ databases">
        <title>Rhodoferax soyangensis sp.nov., isolated from an oligotrophic freshwater lake.</title>
        <authorList>
            <person name="Park M."/>
        </authorList>
    </citation>
    <scope>NUCLEOTIDE SEQUENCE [LARGE SCALE GENOMIC DNA]</scope>
    <source>
        <strain evidence="4 5">IMCC26218</strain>
    </source>
</reference>
<dbReference type="AlphaFoldDB" id="A0A3E1RBL7"/>
<dbReference type="PROSITE" id="PS51186">
    <property type="entry name" value="GNAT"/>
    <property type="match status" value="1"/>
</dbReference>
<evidence type="ECO:0000256" key="1">
    <source>
        <dbReference type="ARBA" id="ARBA00022679"/>
    </source>
</evidence>
<evidence type="ECO:0000259" key="3">
    <source>
        <dbReference type="PROSITE" id="PS51186"/>
    </source>
</evidence>
<dbReference type="OrthoDB" id="8595358at2"/>
<dbReference type="CDD" id="cd04301">
    <property type="entry name" value="NAT_SF"/>
    <property type="match status" value="1"/>
</dbReference>
<evidence type="ECO:0000313" key="4">
    <source>
        <dbReference type="EMBL" id="RFO96754.1"/>
    </source>
</evidence>
<gene>
    <name evidence="4" type="ORF">DIC66_12125</name>
</gene>
<dbReference type="PANTHER" id="PTHR43877">
    <property type="entry name" value="AMINOALKYLPHOSPHONATE N-ACETYLTRANSFERASE-RELATED-RELATED"/>
    <property type="match status" value="1"/>
</dbReference>
<dbReference type="GO" id="GO:0016747">
    <property type="term" value="F:acyltransferase activity, transferring groups other than amino-acyl groups"/>
    <property type="evidence" value="ECO:0007669"/>
    <property type="project" value="InterPro"/>
</dbReference>
<name>A0A3E1RBL7_9BURK</name>